<gene>
    <name evidence="2" type="ORF">BMJ33_34640</name>
</gene>
<comment type="caution">
    <text evidence="2">The sequence shown here is derived from an EMBL/GenBank/DDBJ whole genome shotgun (WGS) entry which is preliminary data.</text>
</comment>
<reference evidence="2 3" key="1">
    <citation type="journal article" date="2018" name="FEMS Microbiol. Ecol.">
        <title>Co-invading symbiotic mutualists of Medicago polymorpha retain high ancestral diversity and contain diverse accessory genomes.</title>
        <authorList>
            <person name="Porter S.S."/>
            <person name="Faber-Hammond J.J."/>
            <person name="Friesen M.L."/>
        </authorList>
    </citation>
    <scope>NUCLEOTIDE SEQUENCE [LARGE SCALE GENOMIC DNA]</scope>
    <source>
        <strain evidence="2 3">Str16</strain>
    </source>
</reference>
<name>A0ABX4TBB5_9HYPH</name>
<dbReference type="EMBL" id="NBUC01000183">
    <property type="protein sequence ID" value="PLT92122.1"/>
    <property type="molecule type" value="Genomic_DNA"/>
</dbReference>
<sequence>MNVIDSKAMEPDEAKNRADFSSSRSSNSRKVRNGFRPELRNAKPRIVPVFYAAIKKMLHLDRNASAVRRQRITTGFRALRVCR</sequence>
<evidence type="ECO:0000313" key="3">
    <source>
        <dbReference type="Proteomes" id="UP001190825"/>
    </source>
</evidence>
<dbReference type="Proteomes" id="UP001190825">
    <property type="component" value="Unassembled WGS sequence"/>
</dbReference>
<feature type="region of interest" description="Disordered" evidence="1">
    <location>
        <begin position="1"/>
        <end position="38"/>
    </location>
</feature>
<organism evidence="2 3">
    <name type="scientific">Sinorhizobium medicae</name>
    <dbReference type="NCBI Taxonomy" id="110321"/>
    <lineage>
        <taxon>Bacteria</taxon>
        <taxon>Pseudomonadati</taxon>
        <taxon>Pseudomonadota</taxon>
        <taxon>Alphaproteobacteria</taxon>
        <taxon>Hyphomicrobiales</taxon>
        <taxon>Rhizobiaceae</taxon>
        <taxon>Sinorhizobium/Ensifer group</taxon>
        <taxon>Sinorhizobium</taxon>
    </lineage>
</organism>
<evidence type="ECO:0000313" key="2">
    <source>
        <dbReference type="EMBL" id="PLT92122.1"/>
    </source>
</evidence>
<accession>A0ABX4TBB5</accession>
<feature type="compositionally biased region" description="Basic and acidic residues" evidence="1">
    <location>
        <begin position="7"/>
        <end position="18"/>
    </location>
</feature>
<proteinExistence type="predicted"/>
<keyword evidence="3" id="KW-1185">Reference proteome</keyword>
<evidence type="ECO:0000256" key="1">
    <source>
        <dbReference type="SAM" id="MobiDB-lite"/>
    </source>
</evidence>
<protein>
    <submittedName>
        <fullName evidence="2">Uncharacterized protein</fullName>
    </submittedName>
</protein>